<name>A0A382HU05_9ZZZZ</name>
<sequence length="42" mass="4815">MLFAGKPGMIGRAHRTCELYGRVTQAHLTAERERVRADRLMD</sequence>
<dbReference type="AlphaFoldDB" id="A0A382HU05"/>
<dbReference type="EMBL" id="UINC01063324">
    <property type="protein sequence ID" value="SVB90846.1"/>
    <property type="molecule type" value="Genomic_DNA"/>
</dbReference>
<proteinExistence type="predicted"/>
<organism evidence="1">
    <name type="scientific">marine metagenome</name>
    <dbReference type="NCBI Taxonomy" id="408172"/>
    <lineage>
        <taxon>unclassified sequences</taxon>
        <taxon>metagenomes</taxon>
        <taxon>ecological metagenomes</taxon>
    </lineage>
</organism>
<gene>
    <name evidence="1" type="ORF">METZ01_LOCUS243700</name>
</gene>
<reference evidence="1" key="1">
    <citation type="submission" date="2018-05" db="EMBL/GenBank/DDBJ databases">
        <authorList>
            <person name="Lanie J.A."/>
            <person name="Ng W.-L."/>
            <person name="Kazmierczak K.M."/>
            <person name="Andrzejewski T.M."/>
            <person name="Davidsen T.M."/>
            <person name="Wayne K.J."/>
            <person name="Tettelin H."/>
            <person name="Glass J.I."/>
            <person name="Rusch D."/>
            <person name="Podicherti R."/>
            <person name="Tsui H.-C.T."/>
            <person name="Winkler M.E."/>
        </authorList>
    </citation>
    <scope>NUCLEOTIDE SEQUENCE</scope>
</reference>
<evidence type="ECO:0000313" key="1">
    <source>
        <dbReference type="EMBL" id="SVB90846.1"/>
    </source>
</evidence>
<accession>A0A382HU05</accession>
<protein>
    <submittedName>
        <fullName evidence="1">Uncharacterized protein</fullName>
    </submittedName>
</protein>